<reference evidence="2 3" key="1">
    <citation type="journal article" date="2019" name="Nat. Ecol. Evol.">
        <title>Megaphylogeny resolves global patterns of mushroom evolution.</title>
        <authorList>
            <person name="Varga T."/>
            <person name="Krizsan K."/>
            <person name="Foldi C."/>
            <person name="Dima B."/>
            <person name="Sanchez-Garcia M."/>
            <person name="Sanchez-Ramirez S."/>
            <person name="Szollosi G.J."/>
            <person name="Szarkandi J.G."/>
            <person name="Papp V."/>
            <person name="Albert L."/>
            <person name="Andreopoulos W."/>
            <person name="Angelini C."/>
            <person name="Antonin V."/>
            <person name="Barry K.W."/>
            <person name="Bougher N.L."/>
            <person name="Buchanan P."/>
            <person name="Buyck B."/>
            <person name="Bense V."/>
            <person name="Catcheside P."/>
            <person name="Chovatia M."/>
            <person name="Cooper J."/>
            <person name="Damon W."/>
            <person name="Desjardin D."/>
            <person name="Finy P."/>
            <person name="Geml J."/>
            <person name="Haridas S."/>
            <person name="Hughes K."/>
            <person name="Justo A."/>
            <person name="Karasinski D."/>
            <person name="Kautmanova I."/>
            <person name="Kiss B."/>
            <person name="Kocsube S."/>
            <person name="Kotiranta H."/>
            <person name="LaButti K.M."/>
            <person name="Lechner B.E."/>
            <person name="Liimatainen K."/>
            <person name="Lipzen A."/>
            <person name="Lukacs Z."/>
            <person name="Mihaltcheva S."/>
            <person name="Morgado L.N."/>
            <person name="Niskanen T."/>
            <person name="Noordeloos M.E."/>
            <person name="Ohm R.A."/>
            <person name="Ortiz-Santana B."/>
            <person name="Ovrebo C."/>
            <person name="Racz N."/>
            <person name="Riley R."/>
            <person name="Savchenko A."/>
            <person name="Shiryaev A."/>
            <person name="Soop K."/>
            <person name="Spirin V."/>
            <person name="Szebenyi C."/>
            <person name="Tomsovsky M."/>
            <person name="Tulloss R.E."/>
            <person name="Uehling J."/>
            <person name="Grigoriev I.V."/>
            <person name="Vagvolgyi C."/>
            <person name="Papp T."/>
            <person name="Martin F.M."/>
            <person name="Miettinen O."/>
            <person name="Hibbett D.S."/>
            <person name="Nagy L.G."/>
        </authorList>
    </citation>
    <scope>NUCLEOTIDE SEQUENCE [LARGE SCALE GENOMIC DNA]</scope>
    <source>
        <strain evidence="2 3">CBS 166.37</strain>
    </source>
</reference>
<keyword evidence="1" id="KW-1133">Transmembrane helix</keyword>
<evidence type="ECO:0000313" key="3">
    <source>
        <dbReference type="Proteomes" id="UP000308652"/>
    </source>
</evidence>
<evidence type="ECO:0008006" key="4">
    <source>
        <dbReference type="Google" id="ProtNLM"/>
    </source>
</evidence>
<keyword evidence="3" id="KW-1185">Reference proteome</keyword>
<protein>
    <recommendedName>
        <fullName evidence="4">Transmembrane protein</fullName>
    </recommendedName>
</protein>
<dbReference type="OrthoDB" id="192748at2759"/>
<proteinExistence type="predicted"/>
<keyword evidence="1" id="KW-0812">Transmembrane</keyword>
<gene>
    <name evidence="2" type="ORF">BDQ12DRAFT_679827</name>
</gene>
<keyword evidence="1" id="KW-0472">Membrane</keyword>
<evidence type="ECO:0000313" key="2">
    <source>
        <dbReference type="EMBL" id="TFK40660.1"/>
    </source>
</evidence>
<dbReference type="AlphaFoldDB" id="A0A5C3M5R3"/>
<dbReference type="Proteomes" id="UP000308652">
    <property type="component" value="Unassembled WGS sequence"/>
</dbReference>
<dbReference type="STRING" id="68775.A0A5C3M5R3"/>
<feature type="transmembrane region" description="Helical" evidence="1">
    <location>
        <begin position="49"/>
        <end position="69"/>
    </location>
</feature>
<dbReference type="EMBL" id="ML213596">
    <property type="protein sequence ID" value="TFK40660.1"/>
    <property type="molecule type" value="Genomic_DNA"/>
</dbReference>
<organism evidence="2 3">
    <name type="scientific">Crucibulum laeve</name>
    <dbReference type="NCBI Taxonomy" id="68775"/>
    <lineage>
        <taxon>Eukaryota</taxon>
        <taxon>Fungi</taxon>
        <taxon>Dikarya</taxon>
        <taxon>Basidiomycota</taxon>
        <taxon>Agaricomycotina</taxon>
        <taxon>Agaricomycetes</taxon>
        <taxon>Agaricomycetidae</taxon>
        <taxon>Agaricales</taxon>
        <taxon>Agaricineae</taxon>
        <taxon>Nidulariaceae</taxon>
        <taxon>Crucibulum</taxon>
    </lineage>
</organism>
<accession>A0A5C3M5R3</accession>
<sequence>MFARFASVSRLHVSSFSGRLYATKTHRLPKVEEAGADFRPPWVYVTSRLLSFTVIPAVAFYAIFFYDFGDHDHVFQPARRWAVAQKAAFFTLSPAEERILKVNEPDLDVSTSSSETSSKV</sequence>
<evidence type="ECO:0000256" key="1">
    <source>
        <dbReference type="SAM" id="Phobius"/>
    </source>
</evidence>
<name>A0A5C3M5R3_9AGAR</name>